<reference evidence="3" key="2">
    <citation type="submission" date="2023-05" db="EMBL/GenBank/DDBJ databases">
        <authorList>
            <person name="Fouks B."/>
        </authorList>
    </citation>
    <scope>NUCLEOTIDE SEQUENCE</scope>
    <source>
        <strain evidence="3">Stay&amp;Tobe</strain>
        <tissue evidence="3">Testes</tissue>
    </source>
</reference>
<sequence length="231" mass="26194">MSPSTKRKNTTVRKQSTKRKTATARNQSTKRKNATVRNQSTKRKNATVRNQSTKRKNATAGNQSTKRKNATAGNQSTKRKNSTVRKQSTKRKKESKKLYHYTSEEGLKGILKSMRIYPSTNTATDAILGEGVYLTHLPPIESSAKIISNNWNLGRDINNYFVQQHIDKIVFCIEFDEEDLPGLRKLPGSRDVVMYPGSIDLNSVPHVVKDTTFFQAMHELMKEELSSCNML</sequence>
<organism evidence="3 4">
    <name type="scientific">Diploptera punctata</name>
    <name type="common">Pacific beetle cockroach</name>
    <dbReference type="NCBI Taxonomy" id="6984"/>
    <lineage>
        <taxon>Eukaryota</taxon>
        <taxon>Metazoa</taxon>
        <taxon>Ecdysozoa</taxon>
        <taxon>Arthropoda</taxon>
        <taxon>Hexapoda</taxon>
        <taxon>Insecta</taxon>
        <taxon>Pterygota</taxon>
        <taxon>Neoptera</taxon>
        <taxon>Polyneoptera</taxon>
        <taxon>Dictyoptera</taxon>
        <taxon>Blattodea</taxon>
        <taxon>Blaberoidea</taxon>
        <taxon>Blaberidae</taxon>
        <taxon>Diplopterinae</taxon>
        <taxon>Diploptera</taxon>
    </lineage>
</organism>
<feature type="domain" description="Tox-ART-HYD1" evidence="2">
    <location>
        <begin position="98"/>
        <end position="142"/>
    </location>
</feature>
<evidence type="ECO:0000313" key="4">
    <source>
        <dbReference type="Proteomes" id="UP001233999"/>
    </source>
</evidence>
<evidence type="ECO:0000313" key="3">
    <source>
        <dbReference type="EMBL" id="KAJ9595131.1"/>
    </source>
</evidence>
<dbReference type="InterPro" id="IPR028920">
    <property type="entry name" value="Tox-ART-HYD1_dom"/>
</dbReference>
<accession>A0AAD8A9S1</accession>
<evidence type="ECO:0000259" key="2">
    <source>
        <dbReference type="Pfam" id="PF15633"/>
    </source>
</evidence>
<keyword evidence="4" id="KW-1185">Reference proteome</keyword>
<dbReference type="Proteomes" id="UP001233999">
    <property type="component" value="Unassembled WGS sequence"/>
</dbReference>
<evidence type="ECO:0000256" key="1">
    <source>
        <dbReference type="SAM" id="MobiDB-lite"/>
    </source>
</evidence>
<name>A0AAD8A9S1_DIPPU</name>
<feature type="compositionally biased region" description="Basic residues" evidence="1">
    <location>
        <begin position="77"/>
        <end position="99"/>
    </location>
</feature>
<feature type="region of interest" description="Disordered" evidence="1">
    <location>
        <begin position="1"/>
        <end position="99"/>
    </location>
</feature>
<dbReference type="AlphaFoldDB" id="A0AAD8A9S1"/>
<proteinExistence type="predicted"/>
<dbReference type="Pfam" id="PF15633">
    <property type="entry name" value="Tox-ART-HYD1"/>
    <property type="match status" value="1"/>
</dbReference>
<dbReference type="EMBL" id="JASPKZ010002691">
    <property type="protein sequence ID" value="KAJ9595131.1"/>
    <property type="molecule type" value="Genomic_DNA"/>
</dbReference>
<gene>
    <name evidence="3" type="ORF">L9F63_013571</name>
</gene>
<comment type="caution">
    <text evidence="3">The sequence shown here is derived from an EMBL/GenBank/DDBJ whole genome shotgun (WGS) entry which is preliminary data.</text>
</comment>
<feature type="compositionally biased region" description="Basic residues" evidence="1">
    <location>
        <begin position="1"/>
        <end position="57"/>
    </location>
</feature>
<protein>
    <recommendedName>
        <fullName evidence="2">Tox-ART-HYD1 domain-containing protein</fullName>
    </recommendedName>
</protein>
<reference evidence="3" key="1">
    <citation type="journal article" date="2023" name="IScience">
        <title>Live-bearing cockroach genome reveals convergent evolutionary mechanisms linked to viviparity in insects and beyond.</title>
        <authorList>
            <person name="Fouks B."/>
            <person name="Harrison M.C."/>
            <person name="Mikhailova A.A."/>
            <person name="Marchal E."/>
            <person name="English S."/>
            <person name="Carruthers M."/>
            <person name="Jennings E.C."/>
            <person name="Chiamaka E.L."/>
            <person name="Frigard R.A."/>
            <person name="Pippel M."/>
            <person name="Attardo G.M."/>
            <person name="Benoit J.B."/>
            <person name="Bornberg-Bauer E."/>
            <person name="Tobe S.S."/>
        </authorList>
    </citation>
    <scope>NUCLEOTIDE SEQUENCE</scope>
    <source>
        <strain evidence="3">Stay&amp;Tobe</strain>
    </source>
</reference>